<sequence length="137" mass="14825">MFSKSKSNSGIPEVNLVPMMDVIMTILTFFIIVAMTLSDQQRTLNVNLPNAKSTPSSARTPESLVVGLNAQGQTAIREKLVSETELAQQIQSYLAKSPQGSVLLKADRTVSYQQLAKVLGSMQQIGGERVSLAIESN</sequence>
<dbReference type="GO" id="GO:0005886">
    <property type="term" value="C:plasma membrane"/>
    <property type="evidence" value="ECO:0007669"/>
    <property type="project" value="UniProtKB-SubCell"/>
</dbReference>
<protein>
    <submittedName>
        <fullName evidence="9">Transport energizing protein, ExbD/TolR family</fullName>
    </submittedName>
</protein>
<dbReference type="InterPro" id="IPR003400">
    <property type="entry name" value="ExbD"/>
</dbReference>
<comment type="subcellular location">
    <subcellularLocation>
        <location evidence="1">Cell membrane</location>
        <topology evidence="1">Single-pass membrane protein</topology>
    </subcellularLocation>
    <subcellularLocation>
        <location evidence="7">Cell membrane</location>
        <topology evidence="7">Single-pass type II membrane protein</topology>
    </subcellularLocation>
</comment>
<evidence type="ECO:0000256" key="1">
    <source>
        <dbReference type="ARBA" id="ARBA00004162"/>
    </source>
</evidence>
<evidence type="ECO:0000256" key="4">
    <source>
        <dbReference type="ARBA" id="ARBA00022692"/>
    </source>
</evidence>
<feature type="transmembrane region" description="Helical" evidence="8">
    <location>
        <begin position="16"/>
        <end position="37"/>
    </location>
</feature>
<comment type="similarity">
    <text evidence="2 7">Belongs to the ExbD/TolR family.</text>
</comment>
<proteinExistence type="inferred from homology"/>
<evidence type="ECO:0000256" key="5">
    <source>
        <dbReference type="ARBA" id="ARBA00022989"/>
    </source>
</evidence>
<organism evidence="9 10">
    <name type="scientific">Leptolyngbya boryana NIES-2135</name>
    <dbReference type="NCBI Taxonomy" id="1973484"/>
    <lineage>
        <taxon>Bacteria</taxon>
        <taxon>Bacillati</taxon>
        <taxon>Cyanobacteriota</taxon>
        <taxon>Cyanophyceae</taxon>
        <taxon>Leptolyngbyales</taxon>
        <taxon>Leptolyngbyaceae</taxon>
        <taxon>Leptolyngbya group</taxon>
        <taxon>Leptolyngbya</taxon>
    </lineage>
</organism>
<dbReference type="Proteomes" id="UP000217895">
    <property type="component" value="Chromosome"/>
</dbReference>
<evidence type="ECO:0000256" key="7">
    <source>
        <dbReference type="RuleBase" id="RU003879"/>
    </source>
</evidence>
<dbReference type="Pfam" id="PF02472">
    <property type="entry name" value="ExbD"/>
    <property type="match status" value="1"/>
</dbReference>
<evidence type="ECO:0000313" key="10">
    <source>
        <dbReference type="Proteomes" id="UP000217895"/>
    </source>
</evidence>
<name>A0A1Z4J935_LEPBY</name>
<keyword evidence="4 7" id="KW-0812">Transmembrane</keyword>
<gene>
    <name evidence="9" type="ORF">NIES2135_00330</name>
</gene>
<dbReference type="GO" id="GO:0022857">
    <property type="term" value="F:transmembrane transporter activity"/>
    <property type="evidence" value="ECO:0007669"/>
    <property type="project" value="InterPro"/>
</dbReference>
<dbReference type="AlphaFoldDB" id="A0A1Z4J935"/>
<reference evidence="9 10" key="1">
    <citation type="submission" date="2017-06" db="EMBL/GenBank/DDBJ databases">
        <title>Genome sequencing of cyanobaciteial culture collection at National Institute for Environmental Studies (NIES).</title>
        <authorList>
            <person name="Hirose Y."/>
            <person name="Shimura Y."/>
            <person name="Fujisawa T."/>
            <person name="Nakamura Y."/>
            <person name="Kawachi M."/>
        </authorList>
    </citation>
    <scope>NUCLEOTIDE SEQUENCE [LARGE SCALE GENOMIC DNA]</scope>
    <source>
        <strain evidence="9 10">NIES-2135</strain>
    </source>
</reference>
<accession>A0A1Z4J935</accession>
<keyword evidence="6 8" id="KW-0472">Membrane</keyword>
<keyword evidence="10" id="KW-1185">Reference proteome</keyword>
<dbReference type="GO" id="GO:0015031">
    <property type="term" value="P:protein transport"/>
    <property type="evidence" value="ECO:0007669"/>
    <property type="project" value="UniProtKB-KW"/>
</dbReference>
<dbReference type="Gene3D" id="3.30.420.270">
    <property type="match status" value="1"/>
</dbReference>
<keyword evidence="5 8" id="KW-1133">Transmembrane helix</keyword>
<evidence type="ECO:0000256" key="6">
    <source>
        <dbReference type="ARBA" id="ARBA00023136"/>
    </source>
</evidence>
<evidence type="ECO:0000256" key="2">
    <source>
        <dbReference type="ARBA" id="ARBA00005811"/>
    </source>
</evidence>
<dbReference type="PANTHER" id="PTHR30558:SF3">
    <property type="entry name" value="BIOPOLYMER TRANSPORT PROTEIN EXBD-RELATED"/>
    <property type="match status" value="1"/>
</dbReference>
<dbReference type="PANTHER" id="PTHR30558">
    <property type="entry name" value="EXBD MEMBRANE COMPONENT OF PMF-DRIVEN MACROMOLECULE IMPORT SYSTEM"/>
    <property type="match status" value="1"/>
</dbReference>
<keyword evidence="7" id="KW-0813">Transport</keyword>
<evidence type="ECO:0000256" key="3">
    <source>
        <dbReference type="ARBA" id="ARBA00022475"/>
    </source>
</evidence>
<keyword evidence="7" id="KW-0653">Protein transport</keyword>
<evidence type="ECO:0000256" key="8">
    <source>
        <dbReference type="SAM" id="Phobius"/>
    </source>
</evidence>
<evidence type="ECO:0000313" key="9">
    <source>
        <dbReference type="EMBL" id="BAY53231.1"/>
    </source>
</evidence>
<dbReference type="EMBL" id="AP018203">
    <property type="protein sequence ID" value="BAY53231.1"/>
    <property type="molecule type" value="Genomic_DNA"/>
</dbReference>
<keyword evidence="3" id="KW-1003">Cell membrane</keyword>